<name>A0ABX2AY56_9BACT</name>
<dbReference type="InterPro" id="IPR003362">
    <property type="entry name" value="Bact_transf"/>
</dbReference>
<keyword evidence="3" id="KW-0812">Transmembrane</keyword>
<sequence length="404" mass="46450">MIGVVYLGNNPKTEERLKYIPGQLVTTAKTYKEAAKACVPRQITHKEYFIVFFEQNVLNEDITAITYLQTNCKNIYIILLTNELSEQDRRKYQQCGVNDTISKEASVTEINKKIQFIYDRKEILFDSKEPKYKILQFKMPLWKRIFDIIFSSIAIIVLSPVFLITAIAIKMESKGPVLFKSKRVGTNYTIFDFLKFRSMYTDASERLKELSKTQNQYTRKATADNDNIPNKTSPLAEQTEPTMTPTGVGAEIMINNEEVMLVGDDFLVAESEFNKQKDESINNAFVKIENDPRITRVGRFIRKYSIDELPQLFNILRGDMSIVGNRPLPLYEAEKLTDDNCIDRFMAPAGLTGLWQVEKRGKGGAMSAEERKQLDIIYGQTYNFAMDMKIILRTLTAFVQKDDV</sequence>
<dbReference type="PANTHER" id="PTHR30576">
    <property type="entry name" value="COLANIC BIOSYNTHESIS UDP-GLUCOSE LIPID CARRIER TRANSFERASE"/>
    <property type="match status" value="1"/>
</dbReference>
<keyword evidence="6" id="KW-1185">Reference proteome</keyword>
<dbReference type="RefSeq" id="WP_172178162.1">
    <property type="nucleotide sequence ID" value="NZ_CASGIA010000014.1"/>
</dbReference>
<comment type="caution">
    <text evidence="5">The sequence shown here is derived from an EMBL/GenBank/DDBJ whole genome shotgun (WGS) entry which is preliminary data.</text>
</comment>
<evidence type="ECO:0000256" key="1">
    <source>
        <dbReference type="ARBA" id="ARBA00006464"/>
    </source>
</evidence>
<keyword evidence="3" id="KW-1133">Transmembrane helix</keyword>
<feature type="transmembrane region" description="Helical" evidence="3">
    <location>
        <begin position="145"/>
        <end position="169"/>
    </location>
</feature>
<protein>
    <submittedName>
        <fullName evidence="5">Sugar transferase</fullName>
    </submittedName>
</protein>
<dbReference type="PANTHER" id="PTHR30576:SF0">
    <property type="entry name" value="UNDECAPRENYL-PHOSPHATE N-ACETYLGALACTOSAMINYL 1-PHOSPHATE TRANSFERASE-RELATED"/>
    <property type="match status" value="1"/>
</dbReference>
<proteinExistence type="inferred from homology"/>
<evidence type="ECO:0000313" key="6">
    <source>
        <dbReference type="Proteomes" id="UP001193734"/>
    </source>
</evidence>
<evidence type="ECO:0000313" key="5">
    <source>
        <dbReference type="EMBL" id="NPE14858.1"/>
    </source>
</evidence>
<keyword evidence="5" id="KW-0808">Transferase</keyword>
<evidence type="ECO:0000259" key="4">
    <source>
        <dbReference type="Pfam" id="PF02397"/>
    </source>
</evidence>
<evidence type="ECO:0000256" key="2">
    <source>
        <dbReference type="SAM" id="MobiDB-lite"/>
    </source>
</evidence>
<accession>A0ABX2AY56</accession>
<comment type="similarity">
    <text evidence="1">Belongs to the bacterial sugar transferase family.</text>
</comment>
<dbReference type="Proteomes" id="UP001193734">
    <property type="component" value="Unassembled WGS sequence"/>
</dbReference>
<gene>
    <name evidence="5" type="ORF">HPS55_11080</name>
</gene>
<dbReference type="SUPFAM" id="SSF52172">
    <property type="entry name" value="CheY-like"/>
    <property type="match status" value="1"/>
</dbReference>
<dbReference type="GeneID" id="82158307"/>
<evidence type="ECO:0000256" key="3">
    <source>
        <dbReference type="SAM" id="Phobius"/>
    </source>
</evidence>
<dbReference type="Gene3D" id="3.40.50.2300">
    <property type="match status" value="1"/>
</dbReference>
<keyword evidence="3" id="KW-0472">Membrane</keyword>
<dbReference type="InterPro" id="IPR011006">
    <property type="entry name" value="CheY-like_superfamily"/>
</dbReference>
<feature type="domain" description="Bacterial sugar transferase" evidence="4">
    <location>
        <begin position="143"/>
        <end position="399"/>
    </location>
</feature>
<dbReference type="EMBL" id="JABKKE010000019">
    <property type="protein sequence ID" value="NPE14858.1"/>
    <property type="molecule type" value="Genomic_DNA"/>
</dbReference>
<reference evidence="5 6" key="1">
    <citation type="submission" date="2020-05" db="EMBL/GenBank/DDBJ databases">
        <title>Distinct polysaccharide utilization as determinants for interspecies competition between intestinal Prevotella spp.</title>
        <authorList>
            <person name="Galvez E.J.C."/>
            <person name="Iljazovic A."/>
            <person name="Strowig T."/>
        </authorList>
    </citation>
    <scope>NUCLEOTIDE SEQUENCE [LARGE SCALE GENOMIC DNA]</scope>
    <source>
        <strain evidence="5 6">PROD</strain>
    </source>
</reference>
<feature type="region of interest" description="Disordered" evidence="2">
    <location>
        <begin position="214"/>
        <end position="242"/>
    </location>
</feature>
<dbReference type="GO" id="GO:0016740">
    <property type="term" value="F:transferase activity"/>
    <property type="evidence" value="ECO:0007669"/>
    <property type="project" value="UniProtKB-KW"/>
</dbReference>
<dbReference type="Pfam" id="PF02397">
    <property type="entry name" value="Bac_transf"/>
    <property type="match status" value="1"/>
</dbReference>
<organism evidence="5 6">
    <name type="scientific">Xylanibacter rodentium</name>
    <dbReference type="NCBI Taxonomy" id="2736289"/>
    <lineage>
        <taxon>Bacteria</taxon>
        <taxon>Pseudomonadati</taxon>
        <taxon>Bacteroidota</taxon>
        <taxon>Bacteroidia</taxon>
        <taxon>Bacteroidales</taxon>
        <taxon>Prevotellaceae</taxon>
        <taxon>Xylanibacter</taxon>
    </lineage>
</organism>